<evidence type="ECO:0000313" key="2">
    <source>
        <dbReference type="EMBL" id="MBT0651634.1"/>
    </source>
</evidence>
<accession>A0ABS5S8E9</accession>
<organism evidence="2 3">
    <name type="scientific">Geomobilimonas luticola</name>
    <dbReference type="NCBI Taxonomy" id="1114878"/>
    <lineage>
        <taxon>Bacteria</taxon>
        <taxon>Pseudomonadati</taxon>
        <taxon>Thermodesulfobacteriota</taxon>
        <taxon>Desulfuromonadia</taxon>
        <taxon>Geobacterales</taxon>
        <taxon>Geobacteraceae</taxon>
        <taxon>Geomobilimonas</taxon>
    </lineage>
</organism>
<evidence type="ECO:0000313" key="3">
    <source>
        <dbReference type="Proteomes" id="UP000756860"/>
    </source>
</evidence>
<dbReference type="InterPro" id="IPR025646">
    <property type="entry name" value="DUF4350"/>
</dbReference>
<dbReference type="EMBL" id="JAHCVK010000001">
    <property type="protein sequence ID" value="MBT0651634.1"/>
    <property type="molecule type" value="Genomic_DNA"/>
</dbReference>
<keyword evidence="3" id="KW-1185">Reference proteome</keyword>
<dbReference type="Proteomes" id="UP000756860">
    <property type="component" value="Unassembled WGS sequence"/>
</dbReference>
<name>A0ABS5S8E9_9BACT</name>
<dbReference type="SUPFAM" id="SSF52317">
    <property type="entry name" value="Class I glutamine amidotransferase-like"/>
    <property type="match status" value="1"/>
</dbReference>
<comment type="caution">
    <text evidence="2">The sequence shown here is derived from an EMBL/GenBank/DDBJ whole genome shotgun (WGS) entry which is preliminary data.</text>
</comment>
<protein>
    <submittedName>
        <fullName evidence="2">DUF4350 domain-containing protein</fullName>
    </submittedName>
</protein>
<dbReference type="InterPro" id="IPR029062">
    <property type="entry name" value="Class_I_gatase-like"/>
</dbReference>
<evidence type="ECO:0000259" key="1">
    <source>
        <dbReference type="Pfam" id="PF14258"/>
    </source>
</evidence>
<feature type="domain" description="DUF4350" evidence="1">
    <location>
        <begin position="44"/>
        <end position="241"/>
    </location>
</feature>
<gene>
    <name evidence="2" type="ORF">KI810_01075</name>
</gene>
<dbReference type="RefSeq" id="WP_214173638.1">
    <property type="nucleotide sequence ID" value="NZ_JAHCVK010000001.1"/>
</dbReference>
<proteinExistence type="predicted"/>
<reference evidence="2 3" key="1">
    <citation type="submission" date="2021-05" db="EMBL/GenBank/DDBJ databases">
        <title>The draft genome of Geobacter luticola JCM 17780.</title>
        <authorList>
            <person name="Xu Z."/>
            <person name="Masuda Y."/>
            <person name="Itoh H."/>
            <person name="Senoo K."/>
        </authorList>
    </citation>
    <scope>NUCLEOTIDE SEQUENCE [LARGE SCALE GENOMIC DNA]</scope>
    <source>
        <strain evidence="2 3">JCM 17780</strain>
    </source>
</reference>
<sequence>MIMALTVLLAASVSRAGDRPSALFDEGHGQRFTIGEKGPLHLAGLAERFRAGGFEVKKSDGPLDGGILETADVLILSGPFTPYAAGEVAAIARFLERGGRLAAMLHVGPPLADLLHRIGVDFSNGVIREQDNVIDGNPLNFRVASLAGDPLMAGLDGFSVYGCWALTNTDSRAAIIASTGPRASVDLGTGPDGKPLQAVQSFGVAVAGKLGQGRFVVFGDDAIFQNRFLDVDNRHLADNLVQWLN</sequence>
<dbReference type="Pfam" id="PF14258">
    <property type="entry name" value="DUF4350"/>
    <property type="match status" value="1"/>
</dbReference>